<dbReference type="InterPro" id="IPR058058">
    <property type="entry name" value="CBU_0592-like"/>
</dbReference>
<proteinExistence type="predicted"/>
<dbReference type="EMBL" id="JAVDXZ010000001">
    <property type="protein sequence ID" value="MDR7329082.1"/>
    <property type="molecule type" value="Genomic_DNA"/>
</dbReference>
<dbReference type="Proteomes" id="UP001180840">
    <property type="component" value="Unassembled WGS sequence"/>
</dbReference>
<reference evidence="3" key="1">
    <citation type="submission" date="2023-07" db="EMBL/GenBank/DDBJ databases">
        <title>Sequencing the genomes of 1000 actinobacteria strains.</title>
        <authorList>
            <person name="Klenk H.-P."/>
        </authorList>
    </citation>
    <scope>NUCLEOTIDE SEQUENCE</scope>
    <source>
        <strain evidence="3">DSM 107476</strain>
    </source>
</reference>
<comment type="caution">
    <text evidence="3">The sequence shown here is derived from an EMBL/GenBank/DDBJ whole genome shotgun (WGS) entry which is preliminary data.</text>
</comment>
<feature type="transmembrane region" description="Helical" evidence="1">
    <location>
        <begin position="31"/>
        <end position="50"/>
    </location>
</feature>
<keyword evidence="1" id="KW-0472">Membrane</keyword>
<accession>A0ABU1ZXX8</accession>
<feature type="domain" description="CBU-0592-like" evidence="2">
    <location>
        <begin position="7"/>
        <end position="77"/>
    </location>
</feature>
<sequence length="104" mass="11298">MEFSYEIGLIAGVFFVIAYALLNFDYLGSNSVIYQSLNFLGAVGFVYTAITPLNPGLFVTEVVWAIVALLGAWKILATASSTARTGRNIWVGTTKRNRRSATVA</sequence>
<evidence type="ECO:0000256" key="1">
    <source>
        <dbReference type="SAM" id="Phobius"/>
    </source>
</evidence>
<feature type="transmembrane region" description="Helical" evidence="1">
    <location>
        <begin position="6"/>
        <end position="24"/>
    </location>
</feature>
<keyword evidence="1" id="KW-0812">Transmembrane</keyword>
<organism evidence="3 4">
    <name type="scientific">Corynebacterium guangdongense</name>
    <dbReference type="NCBI Taxonomy" id="1783348"/>
    <lineage>
        <taxon>Bacteria</taxon>
        <taxon>Bacillati</taxon>
        <taxon>Actinomycetota</taxon>
        <taxon>Actinomycetes</taxon>
        <taxon>Mycobacteriales</taxon>
        <taxon>Corynebacteriaceae</taxon>
        <taxon>Corynebacterium</taxon>
    </lineage>
</organism>
<evidence type="ECO:0000259" key="2">
    <source>
        <dbReference type="Pfam" id="PF26604"/>
    </source>
</evidence>
<dbReference type="Pfam" id="PF26604">
    <property type="entry name" value="CBU_0592"/>
    <property type="match status" value="1"/>
</dbReference>
<gene>
    <name evidence="3" type="ORF">J2S39_000758</name>
</gene>
<protein>
    <recommendedName>
        <fullName evidence="2">CBU-0592-like domain-containing protein</fullName>
    </recommendedName>
</protein>
<keyword evidence="1" id="KW-1133">Transmembrane helix</keyword>
<evidence type="ECO:0000313" key="3">
    <source>
        <dbReference type="EMBL" id="MDR7329082.1"/>
    </source>
</evidence>
<evidence type="ECO:0000313" key="4">
    <source>
        <dbReference type="Proteomes" id="UP001180840"/>
    </source>
</evidence>
<keyword evidence="4" id="KW-1185">Reference proteome</keyword>
<feature type="transmembrane region" description="Helical" evidence="1">
    <location>
        <begin position="56"/>
        <end position="77"/>
    </location>
</feature>
<dbReference type="NCBIfam" id="NF047864">
    <property type="entry name" value="CBU_0592_membra"/>
    <property type="match status" value="1"/>
</dbReference>
<dbReference type="RefSeq" id="WP_290198053.1">
    <property type="nucleotide sequence ID" value="NZ_CP047654.1"/>
</dbReference>
<name>A0ABU1ZXX8_9CORY</name>